<feature type="signal peptide" evidence="2">
    <location>
        <begin position="1"/>
        <end position="28"/>
    </location>
</feature>
<dbReference type="SUPFAM" id="SSF50370">
    <property type="entry name" value="Ricin B-like lectins"/>
    <property type="match status" value="1"/>
</dbReference>
<proteinExistence type="predicted"/>
<dbReference type="PANTHER" id="PTHR46708">
    <property type="entry name" value="TENASCIN"/>
    <property type="match status" value="1"/>
</dbReference>
<evidence type="ECO:0000256" key="2">
    <source>
        <dbReference type="SAM" id="SignalP"/>
    </source>
</evidence>
<accession>A0A7K0FJ72</accession>
<keyword evidence="5" id="KW-1185">Reference proteome</keyword>
<dbReference type="PANTHER" id="PTHR46708:SF2">
    <property type="entry name" value="FIBRONECTIN TYPE-III DOMAIN-CONTAINING PROTEIN"/>
    <property type="match status" value="1"/>
</dbReference>
<dbReference type="SMART" id="SM00060">
    <property type="entry name" value="FN3"/>
    <property type="match status" value="2"/>
</dbReference>
<dbReference type="CDD" id="cd00161">
    <property type="entry name" value="beta-trefoil_Ricin-like"/>
    <property type="match status" value="1"/>
</dbReference>
<dbReference type="InterPro" id="IPR026444">
    <property type="entry name" value="Secre_tail"/>
</dbReference>
<comment type="caution">
    <text evidence="4">The sequence shown here is derived from an EMBL/GenBank/DDBJ whole genome shotgun (WGS) entry which is preliminary data.</text>
</comment>
<protein>
    <submittedName>
        <fullName evidence="4">T9SS type A sorting domain-containing protein</fullName>
    </submittedName>
</protein>
<name>A0A7K0FJ72_9SPHI</name>
<dbReference type="SUPFAM" id="SSF49265">
    <property type="entry name" value="Fibronectin type III"/>
    <property type="match status" value="1"/>
</dbReference>
<dbReference type="InterPro" id="IPR003961">
    <property type="entry name" value="FN3_dom"/>
</dbReference>
<evidence type="ECO:0000259" key="3">
    <source>
        <dbReference type="PROSITE" id="PS50853"/>
    </source>
</evidence>
<dbReference type="CDD" id="cd00063">
    <property type="entry name" value="FN3"/>
    <property type="match status" value="2"/>
</dbReference>
<dbReference type="EMBL" id="WKJI01000001">
    <property type="protein sequence ID" value="MRX46024.1"/>
    <property type="molecule type" value="Genomic_DNA"/>
</dbReference>
<dbReference type="InterPro" id="IPR013783">
    <property type="entry name" value="Ig-like_fold"/>
</dbReference>
<evidence type="ECO:0000313" key="4">
    <source>
        <dbReference type="EMBL" id="MRX46024.1"/>
    </source>
</evidence>
<dbReference type="RefSeq" id="WP_154286157.1">
    <property type="nucleotide sequence ID" value="NZ_WKJI01000001.1"/>
</dbReference>
<keyword evidence="1" id="KW-0677">Repeat</keyword>
<feature type="chain" id="PRO_5029600052" evidence="2">
    <location>
        <begin position="29"/>
        <end position="716"/>
    </location>
</feature>
<dbReference type="PROSITE" id="PS50231">
    <property type="entry name" value="RICIN_B_LECTIN"/>
    <property type="match status" value="1"/>
</dbReference>
<dbReference type="Proteomes" id="UP000462931">
    <property type="component" value="Unassembled WGS sequence"/>
</dbReference>
<organism evidence="4 5">
    <name type="scientific">Pedobacter puniceum</name>
    <dbReference type="NCBI Taxonomy" id="2666136"/>
    <lineage>
        <taxon>Bacteria</taxon>
        <taxon>Pseudomonadati</taxon>
        <taxon>Bacteroidota</taxon>
        <taxon>Sphingobacteriia</taxon>
        <taxon>Sphingobacteriales</taxon>
        <taxon>Sphingobacteriaceae</taxon>
        <taxon>Pedobacter</taxon>
    </lineage>
</organism>
<dbReference type="PROSITE" id="PS50853">
    <property type="entry name" value="FN3"/>
    <property type="match status" value="2"/>
</dbReference>
<dbReference type="InterPro" id="IPR050991">
    <property type="entry name" value="ECM_Regulatory_Proteins"/>
</dbReference>
<dbReference type="Gene3D" id="2.60.40.10">
    <property type="entry name" value="Immunoglobulins"/>
    <property type="match status" value="2"/>
</dbReference>
<evidence type="ECO:0000256" key="1">
    <source>
        <dbReference type="ARBA" id="ARBA00022737"/>
    </source>
</evidence>
<dbReference type="InterPro" id="IPR035992">
    <property type="entry name" value="Ricin_B-like_lectins"/>
</dbReference>
<reference evidence="4 5" key="1">
    <citation type="submission" date="2019-11" db="EMBL/GenBank/DDBJ databases">
        <authorList>
            <person name="Cheng Q."/>
            <person name="Yang Z."/>
        </authorList>
    </citation>
    <scope>NUCLEOTIDE SEQUENCE [LARGE SCALE GENOMIC DNA]</scope>
    <source>
        <strain evidence="4 5">HX-22-1</strain>
    </source>
</reference>
<dbReference type="AlphaFoldDB" id="A0A7K0FJ72"/>
<dbReference type="Gene3D" id="2.80.10.50">
    <property type="match status" value="2"/>
</dbReference>
<evidence type="ECO:0000313" key="5">
    <source>
        <dbReference type="Proteomes" id="UP000462931"/>
    </source>
</evidence>
<dbReference type="NCBIfam" id="TIGR04183">
    <property type="entry name" value="Por_Secre_tail"/>
    <property type="match status" value="1"/>
</dbReference>
<dbReference type="Pfam" id="PF00041">
    <property type="entry name" value="fn3"/>
    <property type="match status" value="2"/>
</dbReference>
<feature type="domain" description="Fibronectin type-III" evidence="3">
    <location>
        <begin position="377"/>
        <end position="468"/>
    </location>
</feature>
<dbReference type="InterPro" id="IPR036116">
    <property type="entry name" value="FN3_sf"/>
</dbReference>
<sequence>MKKNLLSFGFMKLMLFCFLITFSAKSFAQIGTGWGTAVSLDQQVQLENYSNPSGDNTDFTWPRTSAYIDAQGNPETSDNSDVTSKYNYNSSTGVSTFTLKKYPGNRSELRVFDVNSSTRNYTSGTRQFEGYITVGDKMFDNAIFQLFGGEDNATMLQIRSNSYDMDAADSKFRIFYDPNCFNVEGNRDLEFNVVNRKIKLNVIHIQQTSSTPGKVYILIDDELKFSFSEEITTANYFKYGIYGRENDPETNGITNAAVVWEDVRIWKGGTFDPNASSTPPAAPSNLTATAVSSSQINLSWTDNSNNETKFYVQQSNDGGTTWFGIGNPAANATSLSVTALNANTSYSFRVRSEIDASRKSAYSNTATATTTGAVPNAPSNLTATAASASSITLSWQDNSSNETKFYVQRSSDNGATWVGLGNPAANATSFTATGLSANTPYWFRVRSEIDANSKSPYSNTATATTQIAYYRFRLKANTNLALQSNDATITTSENVNVGTYSSSSQTQQFQIVPTDNGFVRIIPRLESSFALSSLDGAANDGDNAELDPYASYNRQQWKLVPIAGSDAHKVELRLASAYALDCADVTPVNGSNVQIWIYNTANTNLRQQWVIEPANGGAAIMAAKESSRLNLLQVEESQAQHLSLALKNQEVVFSIPQDGFTTVKVYNINGQLLNSLVGKSLTKGEHKINFDSSKLKGLYLIRLTSGNHVKTIKVLF</sequence>
<feature type="domain" description="Fibronectin type-III" evidence="3">
    <location>
        <begin position="282"/>
        <end position="373"/>
    </location>
</feature>
<gene>
    <name evidence="4" type="ORF">GJJ64_02380</name>
</gene>
<keyword evidence="2" id="KW-0732">Signal</keyword>